<dbReference type="STRING" id="717231.Flexsi_2241"/>
<evidence type="ECO:0000256" key="1">
    <source>
        <dbReference type="ARBA" id="ARBA00001966"/>
    </source>
</evidence>
<dbReference type="HOGENOM" id="CLU_058377_0_0_0"/>
<dbReference type="AlphaFoldDB" id="F8E695"/>
<proteinExistence type="predicted"/>
<dbReference type="SFLD" id="SFLDS00029">
    <property type="entry name" value="Radical_SAM"/>
    <property type="match status" value="1"/>
</dbReference>
<dbReference type="PANTHER" id="PTHR43787">
    <property type="entry name" value="FEMO COFACTOR BIOSYNTHESIS PROTEIN NIFB-RELATED"/>
    <property type="match status" value="1"/>
</dbReference>
<dbReference type="GO" id="GO:0051539">
    <property type="term" value="F:4 iron, 4 sulfur cluster binding"/>
    <property type="evidence" value="ECO:0007669"/>
    <property type="project" value="UniProtKB-KW"/>
</dbReference>
<dbReference type="EMBL" id="CP002858">
    <property type="protein sequence ID" value="AEI15862.1"/>
    <property type="molecule type" value="Genomic_DNA"/>
</dbReference>
<dbReference type="Proteomes" id="UP000006621">
    <property type="component" value="Chromosome"/>
</dbReference>
<dbReference type="InterPro" id="IPR007197">
    <property type="entry name" value="rSAM"/>
</dbReference>
<dbReference type="Pfam" id="PF04055">
    <property type="entry name" value="Radical_SAM"/>
    <property type="match status" value="1"/>
</dbReference>
<dbReference type="PANTHER" id="PTHR43787:SF11">
    <property type="entry name" value="UPF0026 PROTEIN SLR1464"/>
    <property type="match status" value="1"/>
</dbReference>
<keyword evidence="2" id="KW-0004">4Fe-4S</keyword>
<accession>F8E695</accession>
<evidence type="ECO:0000256" key="3">
    <source>
        <dbReference type="ARBA" id="ARBA00022691"/>
    </source>
</evidence>
<keyword evidence="5" id="KW-0408">Iron</keyword>
<comment type="cofactor">
    <cofactor evidence="1">
        <name>[4Fe-4S] cluster</name>
        <dbReference type="ChEBI" id="CHEBI:49883"/>
    </cofactor>
</comment>
<dbReference type="OrthoDB" id="9800840at2"/>
<dbReference type="eggNOG" id="COG0731">
    <property type="taxonomic scope" value="Bacteria"/>
</dbReference>
<evidence type="ECO:0000256" key="5">
    <source>
        <dbReference type="ARBA" id="ARBA00023004"/>
    </source>
</evidence>
<sequence length="314" mass="35562">MNYIFGPVPSRRLGRSLGVDVIGEKKICTLDCLYCELGKTTKRTVKRGHFVPVDELIEEFSKEYEKFRDSLDVVTITASGEPTLNIDLKEIALEIKKIIHHPLAVLTNSTLITEPEVREALHEFEIVVPSLDAADEKTFRAINRPSESISLQQVVDSLILFSKEFEGKLYIEVLLLKGINDSEDHLNLLADIINSCDYDKVQLNTAFRPGAYREAVKLNDAELLNAAMHLKKRGIVVEPVENFVKTLDISSEIDLKKTLLQLINMRPCSYGDLRKLFGMQDKLDIAVEQLVAENSVRSFEEKGETFYVSPFMKL</sequence>
<feature type="domain" description="Radical SAM core" evidence="7">
    <location>
        <begin position="9"/>
        <end position="236"/>
    </location>
</feature>
<keyword evidence="9" id="KW-1185">Reference proteome</keyword>
<dbReference type="InterPro" id="IPR013785">
    <property type="entry name" value="Aldolase_TIM"/>
</dbReference>
<dbReference type="RefSeq" id="WP_013887306.1">
    <property type="nucleotide sequence ID" value="NC_015672.1"/>
</dbReference>
<evidence type="ECO:0000256" key="6">
    <source>
        <dbReference type="ARBA" id="ARBA00023014"/>
    </source>
</evidence>
<evidence type="ECO:0000256" key="2">
    <source>
        <dbReference type="ARBA" id="ARBA00022485"/>
    </source>
</evidence>
<reference evidence="9" key="2">
    <citation type="submission" date="2011-06" db="EMBL/GenBank/DDBJ databases">
        <title>The complete genome of Flexistipes sinusarabici DSM 4947.</title>
        <authorList>
            <person name="Lucas S."/>
            <person name="Han J."/>
            <person name="Lapidus A."/>
            <person name="Bruce D."/>
            <person name="Goodwin L."/>
            <person name="Pitluck S."/>
            <person name="Peters L."/>
            <person name="Kyrpides N."/>
            <person name="Mavromatis K."/>
            <person name="Ivanova N."/>
            <person name="Mikhailova N."/>
            <person name="Chertkov O."/>
            <person name="Detter J.C."/>
            <person name="Tapia R."/>
            <person name="Han C."/>
            <person name="Land M."/>
            <person name="Hauser L."/>
            <person name="Markowitz V."/>
            <person name="Cheng J.-F."/>
            <person name="Hugenholtz P."/>
            <person name="Woyke T."/>
            <person name="Wu D."/>
            <person name="Spring S."/>
            <person name="Schroeder M."/>
            <person name="Brambilla E."/>
            <person name="Klenk H.-P."/>
            <person name="Eisen J.A."/>
        </authorList>
    </citation>
    <scope>NUCLEOTIDE SEQUENCE [LARGE SCALE GENOMIC DNA]</scope>
    <source>
        <strain evidence="9">DSM 4947 / MAS 10</strain>
    </source>
</reference>
<dbReference type="InterPro" id="IPR040084">
    <property type="entry name" value="GTPase_Obg"/>
</dbReference>
<dbReference type="PROSITE" id="PS51918">
    <property type="entry name" value="RADICAL_SAM"/>
    <property type="match status" value="1"/>
</dbReference>
<keyword evidence="4" id="KW-0479">Metal-binding</keyword>
<dbReference type="KEGG" id="fsi:Flexsi_2241"/>
<dbReference type="InterPro" id="IPR058240">
    <property type="entry name" value="rSAM_sf"/>
</dbReference>
<evidence type="ECO:0000313" key="8">
    <source>
        <dbReference type="EMBL" id="AEI15862.1"/>
    </source>
</evidence>
<evidence type="ECO:0000256" key="4">
    <source>
        <dbReference type="ARBA" id="ARBA00022723"/>
    </source>
</evidence>
<keyword evidence="3" id="KW-0949">S-adenosyl-L-methionine</keyword>
<dbReference type="SMART" id="SM00729">
    <property type="entry name" value="Elp3"/>
    <property type="match status" value="1"/>
</dbReference>
<dbReference type="Gene3D" id="3.20.20.70">
    <property type="entry name" value="Aldolase class I"/>
    <property type="match status" value="1"/>
</dbReference>
<evidence type="ECO:0000259" key="7">
    <source>
        <dbReference type="PROSITE" id="PS51918"/>
    </source>
</evidence>
<reference evidence="8 9" key="1">
    <citation type="journal article" date="2011" name="Stand. Genomic Sci.">
        <title>Genome sequence of the moderately thermophilic halophile Flexistipes sinusarabici strain (MAS10).</title>
        <authorList>
            <person name="Lapidus A."/>
            <person name="Chertkov O."/>
            <person name="Nolan M."/>
            <person name="Lucas S."/>
            <person name="Hammon N."/>
            <person name="Deshpande S."/>
            <person name="Cheng J.F."/>
            <person name="Tapia R."/>
            <person name="Han C."/>
            <person name="Goodwin L."/>
            <person name="Pitluck S."/>
            <person name="Liolios K."/>
            <person name="Pagani I."/>
            <person name="Ivanova N."/>
            <person name="Huntemann M."/>
            <person name="Mavromatis K."/>
            <person name="Mikhailova N."/>
            <person name="Pati A."/>
            <person name="Chen A."/>
            <person name="Palaniappan K."/>
            <person name="Land M."/>
            <person name="Hauser L."/>
            <person name="Brambilla E.M."/>
            <person name="Rohde M."/>
            <person name="Abt B."/>
            <person name="Spring S."/>
            <person name="Goker M."/>
            <person name="Bristow J."/>
            <person name="Eisen J.A."/>
            <person name="Markowitz V."/>
            <person name="Hugenholtz P."/>
            <person name="Kyrpides N.C."/>
            <person name="Klenk H.P."/>
            <person name="Woyke T."/>
        </authorList>
    </citation>
    <scope>NUCLEOTIDE SEQUENCE [LARGE SCALE GENOMIC DNA]</scope>
    <source>
        <strain evidence="9">DSM 4947 / MAS 10</strain>
    </source>
</reference>
<dbReference type="CDD" id="cd01335">
    <property type="entry name" value="Radical_SAM"/>
    <property type="match status" value="1"/>
</dbReference>
<keyword evidence="6" id="KW-0411">Iron-sulfur</keyword>
<dbReference type="GO" id="GO:0003824">
    <property type="term" value="F:catalytic activity"/>
    <property type="evidence" value="ECO:0007669"/>
    <property type="project" value="InterPro"/>
</dbReference>
<protein>
    <submittedName>
        <fullName evidence="8">Radical SAM domain protein</fullName>
    </submittedName>
</protein>
<name>F8E695_FLESM</name>
<organism evidence="8 9">
    <name type="scientific">Flexistipes sinusarabici (strain ATCC 49648 / DSM 4947 / MAS 10)</name>
    <dbReference type="NCBI Taxonomy" id="717231"/>
    <lineage>
        <taxon>Bacteria</taxon>
        <taxon>Pseudomonadati</taxon>
        <taxon>Deferribacterota</taxon>
        <taxon>Deferribacteres</taxon>
        <taxon>Deferribacterales</taxon>
        <taxon>Flexistipitaceae</taxon>
        <taxon>Flexistipes</taxon>
    </lineage>
</organism>
<dbReference type="SUPFAM" id="SSF102114">
    <property type="entry name" value="Radical SAM enzymes"/>
    <property type="match status" value="1"/>
</dbReference>
<dbReference type="GO" id="GO:0046872">
    <property type="term" value="F:metal ion binding"/>
    <property type="evidence" value="ECO:0007669"/>
    <property type="project" value="UniProtKB-KW"/>
</dbReference>
<gene>
    <name evidence="8" type="ordered locus">Flexsi_2241</name>
</gene>
<dbReference type="InterPro" id="IPR006638">
    <property type="entry name" value="Elp3/MiaA/NifB-like_rSAM"/>
</dbReference>
<dbReference type="SFLD" id="SFLDG01083">
    <property type="entry name" value="Uncharacterised_Radical_SAM_Su"/>
    <property type="match status" value="1"/>
</dbReference>
<evidence type="ECO:0000313" key="9">
    <source>
        <dbReference type="Proteomes" id="UP000006621"/>
    </source>
</evidence>